<reference evidence="3 4" key="1">
    <citation type="submission" date="2018-06" db="EMBL/GenBank/DDBJ databases">
        <title>The Genome of Cuscuta australis (Dodder) Provides Insight into the Evolution of Plant Parasitism.</title>
        <authorList>
            <person name="Liu H."/>
        </authorList>
    </citation>
    <scope>NUCLEOTIDE SEQUENCE [LARGE SCALE GENOMIC DNA]</scope>
    <source>
        <strain evidence="4">cv. Yunnan</strain>
        <tissue evidence="3">Vines</tissue>
    </source>
</reference>
<proteinExistence type="predicted"/>
<feature type="coiled-coil region" evidence="1">
    <location>
        <begin position="1120"/>
        <end position="1147"/>
    </location>
</feature>
<feature type="compositionally biased region" description="Low complexity" evidence="2">
    <location>
        <begin position="28"/>
        <end position="39"/>
    </location>
</feature>
<feature type="coiled-coil region" evidence="1">
    <location>
        <begin position="2584"/>
        <end position="2611"/>
    </location>
</feature>
<name>A0A328DV81_9ASTE</name>
<evidence type="ECO:0000313" key="4">
    <source>
        <dbReference type="Proteomes" id="UP000249390"/>
    </source>
</evidence>
<evidence type="ECO:0000256" key="1">
    <source>
        <dbReference type="SAM" id="Coils"/>
    </source>
</evidence>
<comment type="caution">
    <text evidence="3">The sequence shown here is derived from an EMBL/GenBank/DDBJ whole genome shotgun (WGS) entry which is preliminary data.</text>
</comment>
<feature type="coiled-coil region" evidence="1">
    <location>
        <begin position="2695"/>
        <end position="2722"/>
    </location>
</feature>
<feature type="coiled-coil region" evidence="1">
    <location>
        <begin position="403"/>
        <end position="633"/>
    </location>
</feature>
<evidence type="ECO:0000256" key="2">
    <source>
        <dbReference type="SAM" id="MobiDB-lite"/>
    </source>
</evidence>
<accession>A0A328DV81</accession>
<feature type="coiled-coil region" evidence="1">
    <location>
        <begin position="1226"/>
        <end position="1271"/>
    </location>
</feature>
<dbReference type="EMBL" id="NQVE01000106">
    <property type="protein sequence ID" value="RAL47953.1"/>
    <property type="molecule type" value="Genomic_DNA"/>
</dbReference>
<feature type="region of interest" description="Disordered" evidence="2">
    <location>
        <begin position="80"/>
        <end position="105"/>
    </location>
</feature>
<evidence type="ECO:0000313" key="3">
    <source>
        <dbReference type="EMBL" id="RAL47953.1"/>
    </source>
</evidence>
<organism evidence="3 4">
    <name type="scientific">Cuscuta australis</name>
    <dbReference type="NCBI Taxonomy" id="267555"/>
    <lineage>
        <taxon>Eukaryota</taxon>
        <taxon>Viridiplantae</taxon>
        <taxon>Streptophyta</taxon>
        <taxon>Embryophyta</taxon>
        <taxon>Tracheophyta</taxon>
        <taxon>Spermatophyta</taxon>
        <taxon>Magnoliopsida</taxon>
        <taxon>eudicotyledons</taxon>
        <taxon>Gunneridae</taxon>
        <taxon>Pentapetalae</taxon>
        <taxon>asterids</taxon>
        <taxon>lamiids</taxon>
        <taxon>Solanales</taxon>
        <taxon>Convolvulaceae</taxon>
        <taxon>Cuscuteae</taxon>
        <taxon>Cuscuta</taxon>
        <taxon>Cuscuta subgen. Grammica</taxon>
        <taxon>Cuscuta sect. Cleistogrammica</taxon>
    </lineage>
</organism>
<feature type="compositionally biased region" description="Basic and acidic residues" evidence="2">
    <location>
        <begin position="1682"/>
        <end position="1699"/>
    </location>
</feature>
<feature type="coiled-coil region" evidence="1">
    <location>
        <begin position="1517"/>
        <end position="1544"/>
    </location>
</feature>
<feature type="coiled-coil region" evidence="1">
    <location>
        <begin position="1303"/>
        <end position="1354"/>
    </location>
</feature>
<feature type="coiled-coil region" evidence="1">
    <location>
        <begin position="2126"/>
        <end position="2188"/>
    </location>
</feature>
<gene>
    <name evidence="3" type="ORF">DM860_015740</name>
</gene>
<dbReference type="Proteomes" id="UP000249390">
    <property type="component" value="Unassembled WGS sequence"/>
</dbReference>
<keyword evidence="1" id="KW-0175">Coiled coil</keyword>
<dbReference type="PANTHER" id="PTHR43939">
    <property type="entry name" value="COILED-COIL DOMAIN-CONTAINING PROTEIN 158"/>
    <property type="match status" value="1"/>
</dbReference>
<feature type="coiled-coil region" evidence="1">
    <location>
        <begin position="1783"/>
        <end position="2058"/>
    </location>
</feature>
<keyword evidence="4" id="KW-1185">Reference proteome</keyword>
<feature type="region of interest" description="Disordered" evidence="2">
    <location>
        <begin position="1"/>
        <end position="60"/>
    </location>
</feature>
<dbReference type="PANTHER" id="PTHR43939:SF50">
    <property type="entry name" value="NUCLEOPORIN"/>
    <property type="match status" value="1"/>
</dbReference>
<sequence length="2855" mass="323280">MDKNKNRTDLLAAGRKKLQQYRQKNKGSKSSGKPNRSGSEASTDPANVLADTQHIPGAQRPLDCISHDVSLSELHTIEDPVGSTTILPPVEELEKSETNESSTGINELEMQRDPSVHAGDPCVVEVYQTLVDNVRYANTEPAPLESEAKPTYSVRNDPDDLLSYPDSGNNTKALAHGVDVERLTDIDQEPYNPDPEQVGAKSDVEVELECKHSLNKFDGHVSDRATPDVGENGLTMEQNETTYPTEINDFNLISIESKDAEESDRHSIPLDSSHEAVSAVSSQVVCGQNEGVSTGLPSGEIIQIHCVSTDYDGGHMDRVNPHASVNKEKLVGFSSSQNACLINLSQLADVVRSLDEDEFKFLFMSRDSAVSGCTSSLFDAYESVKEKLYLANLVKDFTSLQLVEESELQISDVNALMNELEDKNEMLANEFEQVRSKFQVVIAEKEELHKLLQLSKDEVVDLSARIDELQIRLSMPHEDLFHLSEELASCRNLVSSLEVENEKLSSNLDFLSKENMKLQDEKEDFVIENEKLGMELAQCRNSFISMQLEIQDSNENLTLLNEERRKLEMEKQYFVCENDKLIAEVADCQKTIKAFQAEKTSSNELLALVTEESKKLLEEKQSLLNDNVNLVAELRESKVSLEALQMEVFEKSTRLTSLIEETVKLENEKQHILINDEELLRELTESKTLVAYMQAHCSAAVDDLKSASLQLGQWTEENLHMSSSLQLQKSNIKDFETQNKSPSQSNGSQFSGDQYAVQAENVFLHFEFIQRYLDGAERELEKLDKTVEVIHSHSASLRNSCGEVVTPRISKLIQAFESKVHADDCVSEDQHQSGNQVVEDLSVLTKQQIQNLRALLKDVLLESQNAFKLFEGEMKNKLHTNTVFAELNARYESLIEHTDHLEHTNIVLMVLNETFGQYANNAISKEGDFMALYDSLKKDQVTLKAENSHLREELSNFQTKTSELQYQVEALKKEVADKDSILEEEWNSLVAEVVEILSKLELSTVPSSSSLLTVRETGLDRPSLISHISFSVNNAIKIIEALQSQTEAARSSQEAAVSSFIEMHKRFDVLQTENEMINGQINRVYKNLIEIVNERPDQVGEAEINIKNERPIDPLLPGVFDAVLEQLQKLNSERLRLEATSSELISEMDKQKDSEELKKCFFDSDSMLKCVDLVKRVVALDGVDISVNQPDMFVQSLTHLLVEKYKDADEQVKLLADRDAYKEKQMINLQKEMDQLSLLYTQFENENFILKESLKKLKEDAVALNSQLNNKVFETEQSDQRVASLREKLSIAVARGKSLIVQRDGLKQSLAETSSELEKFSQELHLKDSRILELEIKLKTYSEAAERMEALESELSYIRNSATALRESFLLKDSVLQRIEEIFEDLELPEHFHSQGILEKIDWLAKSVSGNSILSTEWDHKRIVGGSYPEAGTGVGDGWKEDTQSSLSSSEDLRVKYEDLQNKFYRLAEQNEMLEQSLMERNNLVHHWEAVLDTIEMPSQLRSVEPNDKIGWVAFALSEAQNYCNSLQQKIDNFEVLLEGSNRRLFDLEASFESAVNEKDVLLKKLETVTCDNETLSDMAAQFETENNNMQHTISSLQEKLAEMLGREEHMHHILGEIKRLQALVRDALHDNVIDDHLPSVDGIKYLEQLLRMLIDKCTPISFSKAANEDAAVERVLQVNRTESEQRESESRYAEDRDAGAPNIKMGDAFGHIVCLKEERASFLEQHQSLVSEVEALNTKKKELLELLSQEELKNQSLVSKVDALTTHNKEWHELLSQEELKNQSLVSEVEAFNMNIKELQELLRQEGPKNQLLISEVDDLNMKNKELLEVLSQQELKNKSLASEIDALTTNTKGVYELLSQEELKNQSLVSEIESLNMNMKELQELLAQEEPKNQLFISEVEDLNVRKKELQELLSQEELKNQSLLSKVEALNMKINELQELLSHQEARNQSLASELEALNMSKNDLQEHLSREELKSASLREKLNVAVRKGKSLVQQRDSLKQSVEELNIDVENLKSKLKLQGNVISDCEERIKDQSALQEKLNSIEADNVLLRNRLGEAEYSLQEREHMLDIILNVFNEINRDFLSTISSPVEKAKHVSNLCLDLQSAVAASEQEAIKSKRAAELLLAELNEVQERNDGLQEELSYALSEVSRLSKEIDFADTAKNEAIANLDRLSATHQQLSAEFLVQKTSVREIKDALYFVRNSFQDVLLKDLEILRKLAANLKAGLGSKDALTAIPLMGSSAPRGTFSISSENKAFVEELRSISEMLDEHSQLVHDEARHITEFFGSIHEEITLQKQSSESLKKDMEGLKTIVKEKDSELIQMRRCSSLLYEACTSATFKIENRREQLLENNIANYAPGNTLVSWKPVGGGLTENTDLSSEDNIRSVSERLRIAVEDIMNVQVELVEFNQKDIKAAMSNLQKELQEKDIQREKICRELVSQIKDAEAIASNYLQELQLTKVRVNDLQRDVKLMEEEKTKLEDKTKELQYQGSALADAQCRIMLLEDMVASKEQENEALMQALDEEEGQMEDMSAKIGELEGVLVQKIKDVEILEVSRGKALKKLSVTLSKFDELHHLSENLLSEVESLQSQVHERDEEISFLRQEVTRCTNDALALSQTSNKQNCDEVYDLVTWLDKTISGLQGNDSILDKEKVHHFHEYQESLQKQLMSIVSEVEGLRAATQSKDLLLQMEKAKVDELLQNKDILEKSLHEKDSQLAILRDVGEPGHVPSTSSEIVEIEALNNKWVTPGSLVTSQVRSLRKTNNDHIAIAVDENPVGVELEDEDDDKAHGFKSLTTSRMVPRFTRPLTNMVDGLWVSCDRALMRQPALRLGLIFYWAIVHALLATFAV</sequence>
<feature type="region of interest" description="Disordered" evidence="2">
    <location>
        <begin position="1680"/>
        <end position="1701"/>
    </location>
</feature>
<feature type="coiled-coil region" evidence="1">
    <location>
        <begin position="1580"/>
        <end position="1607"/>
    </location>
</feature>
<feature type="coiled-coil region" evidence="1">
    <location>
        <begin position="933"/>
        <end position="974"/>
    </location>
</feature>
<protein>
    <submittedName>
        <fullName evidence="3">Uncharacterized protein</fullName>
    </submittedName>
</protein>
<feature type="coiled-coil region" evidence="1">
    <location>
        <begin position="2416"/>
        <end position="2548"/>
    </location>
</feature>
<feature type="coiled-coil region" evidence="1">
    <location>
        <begin position="1727"/>
        <end position="1754"/>
    </location>
</feature>
<feature type="compositionally biased region" description="Basic residues" evidence="2">
    <location>
        <begin position="14"/>
        <end position="27"/>
    </location>
</feature>